<accession>A0AAD4N838</accession>
<gene>
    <name evidence="2" type="ORF">DdX_06042</name>
</gene>
<dbReference type="Proteomes" id="UP001201812">
    <property type="component" value="Unassembled WGS sequence"/>
</dbReference>
<keyword evidence="1" id="KW-0472">Membrane</keyword>
<organism evidence="2 3">
    <name type="scientific">Ditylenchus destructor</name>
    <dbReference type="NCBI Taxonomy" id="166010"/>
    <lineage>
        <taxon>Eukaryota</taxon>
        <taxon>Metazoa</taxon>
        <taxon>Ecdysozoa</taxon>
        <taxon>Nematoda</taxon>
        <taxon>Chromadorea</taxon>
        <taxon>Rhabditida</taxon>
        <taxon>Tylenchina</taxon>
        <taxon>Tylenchomorpha</taxon>
        <taxon>Sphaerularioidea</taxon>
        <taxon>Anguinidae</taxon>
        <taxon>Anguininae</taxon>
        <taxon>Ditylenchus</taxon>
    </lineage>
</organism>
<name>A0AAD4N838_9BILA</name>
<keyword evidence="1" id="KW-0812">Transmembrane</keyword>
<evidence type="ECO:0000313" key="2">
    <source>
        <dbReference type="EMBL" id="KAI1718928.1"/>
    </source>
</evidence>
<feature type="transmembrane region" description="Helical" evidence="1">
    <location>
        <begin position="72"/>
        <end position="92"/>
    </location>
</feature>
<feature type="transmembrane region" description="Helical" evidence="1">
    <location>
        <begin position="41"/>
        <end position="60"/>
    </location>
</feature>
<dbReference type="AlphaFoldDB" id="A0AAD4N838"/>
<keyword evidence="1" id="KW-1133">Transmembrane helix</keyword>
<evidence type="ECO:0000256" key="1">
    <source>
        <dbReference type="SAM" id="Phobius"/>
    </source>
</evidence>
<sequence length="170" mass="19127">MPDDYYQVGFLTHVEKAGFVVGIAGSVTTAFLIIMMLEMQFYKMSSLVFMGIVLCAYLMVTASKYAKLPNLCWLALIINPISVALIAVVHIWPALVFVTAPDYDDNYNDYKESVVLLNLGRTMAIMEVTLSFGAICLIAYFQSVIYRFYVWMKKQNSEMHTMAPMEGIAA</sequence>
<dbReference type="EMBL" id="JAKKPZ010000007">
    <property type="protein sequence ID" value="KAI1718928.1"/>
    <property type="molecule type" value="Genomic_DNA"/>
</dbReference>
<reference evidence="2" key="1">
    <citation type="submission" date="2022-01" db="EMBL/GenBank/DDBJ databases">
        <title>Genome Sequence Resource for Two Populations of Ditylenchus destructor, the Migratory Endoparasitic Phytonematode.</title>
        <authorList>
            <person name="Zhang H."/>
            <person name="Lin R."/>
            <person name="Xie B."/>
        </authorList>
    </citation>
    <scope>NUCLEOTIDE SEQUENCE</scope>
    <source>
        <strain evidence="2">BazhouSP</strain>
    </source>
</reference>
<keyword evidence="3" id="KW-1185">Reference proteome</keyword>
<proteinExistence type="predicted"/>
<feature type="transmembrane region" description="Helical" evidence="1">
    <location>
        <begin position="17"/>
        <end position="35"/>
    </location>
</feature>
<protein>
    <submittedName>
        <fullName evidence="2">Uncharacterized protein</fullName>
    </submittedName>
</protein>
<comment type="caution">
    <text evidence="2">The sequence shown here is derived from an EMBL/GenBank/DDBJ whole genome shotgun (WGS) entry which is preliminary data.</text>
</comment>
<feature type="transmembrane region" description="Helical" evidence="1">
    <location>
        <begin position="128"/>
        <end position="149"/>
    </location>
</feature>
<evidence type="ECO:0000313" key="3">
    <source>
        <dbReference type="Proteomes" id="UP001201812"/>
    </source>
</evidence>